<proteinExistence type="inferred from homology"/>
<dbReference type="InParanoid" id="A0A1X7VPC2"/>
<evidence type="ECO:0000313" key="4">
    <source>
        <dbReference type="Proteomes" id="UP000007879"/>
    </source>
</evidence>
<dbReference type="eggNOG" id="ENOG502RZT7">
    <property type="taxonomic scope" value="Eukaryota"/>
</dbReference>
<dbReference type="OrthoDB" id="2135488at2759"/>
<dbReference type="InterPro" id="IPR006680">
    <property type="entry name" value="Amidohydro-rel"/>
</dbReference>
<evidence type="ECO:0000256" key="1">
    <source>
        <dbReference type="ARBA" id="ARBA00038310"/>
    </source>
</evidence>
<sequence>MASELEIVDGHMHLWTTQTHPWVENVKDGGHPAGKFEKVATYTLKEYLADVSGYNVTQAVHVEACWPGDPVGETKWLDGIADSNPKGFPQAIVGHADLSADNLEEILKRQCESKRMRGIRHMLNYHPQKPEFSEQAHDNFLTDPKWLAGVGLLEKYRLSFELHVLPVQMRRAADVVKKFPGVMFMVDHCGLPYERDEATMAVWREGLTALAQYPNAYCKISGFFATNPKWTTPELASVIIPCIEIFGVDRCVFASNFPVDRINGTFDQMMKELLEILKDYSNEDRKKIFGENAKKFYRL</sequence>
<reference evidence="3" key="2">
    <citation type="submission" date="2017-05" db="UniProtKB">
        <authorList>
            <consortium name="EnsemblMetazoa"/>
        </authorList>
    </citation>
    <scope>IDENTIFICATION</scope>
</reference>
<dbReference type="EnsemblMetazoa" id="XM_011410554.2">
    <property type="protein sequence ID" value="XP_011408856.1"/>
    <property type="gene ID" value="LOC105315801"/>
</dbReference>
<protein>
    <recommendedName>
        <fullName evidence="2">Amidohydrolase-related domain-containing protein</fullName>
    </recommendedName>
</protein>
<reference evidence="4" key="1">
    <citation type="journal article" date="2010" name="Nature">
        <title>The Amphimedon queenslandica genome and the evolution of animal complexity.</title>
        <authorList>
            <person name="Srivastava M."/>
            <person name="Simakov O."/>
            <person name="Chapman J."/>
            <person name="Fahey B."/>
            <person name="Gauthier M.E."/>
            <person name="Mitros T."/>
            <person name="Richards G.S."/>
            <person name="Conaco C."/>
            <person name="Dacre M."/>
            <person name="Hellsten U."/>
            <person name="Larroux C."/>
            <person name="Putnam N.H."/>
            <person name="Stanke M."/>
            <person name="Adamska M."/>
            <person name="Darling A."/>
            <person name="Degnan S.M."/>
            <person name="Oakley T.H."/>
            <person name="Plachetzki D.C."/>
            <person name="Zhai Y."/>
            <person name="Adamski M."/>
            <person name="Calcino A."/>
            <person name="Cummins S.F."/>
            <person name="Goodstein D.M."/>
            <person name="Harris C."/>
            <person name="Jackson D.J."/>
            <person name="Leys S.P."/>
            <person name="Shu S."/>
            <person name="Woodcroft B.J."/>
            <person name="Vervoort M."/>
            <person name="Kosik K.S."/>
            <person name="Manning G."/>
            <person name="Degnan B.M."/>
            <person name="Rokhsar D.S."/>
        </authorList>
    </citation>
    <scope>NUCLEOTIDE SEQUENCE [LARGE SCALE GENOMIC DNA]</scope>
</reference>
<dbReference type="GO" id="GO:0016787">
    <property type="term" value="F:hydrolase activity"/>
    <property type="evidence" value="ECO:0007669"/>
    <property type="project" value="InterPro"/>
</dbReference>
<gene>
    <name evidence="3" type="primary">105315801</name>
</gene>
<accession>A0A1X7VPC2</accession>
<organism evidence="3">
    <name type="scientific">Amphimedon queenslandica</name>
    <name type="common">Sponge</name>
    <dbReference type="NCBI Taxonomy" id="400682"/>
    <lineage>
        <taxon>Eukaryota</taxon>
        <taxon>Metazoa</taxon>
        <taxon>Porifera</taxon>
        <taxon>Demospongiae</taxon>
        <taxon>Heteroscleromorpha</taxon>
        <taxon>Haplosclerida</taxon>
        <taxon>Niphatidae</taxon>
        <taxon>Amphimedon</taxon>
    </lineage>
</organism>
<comment type="similarity">
    <text evidence="1">Belongs to the metallo-dependent hydrolases superfamily.</text>
</comment>
<dbReference type="InterPro" id="IPR032466">
    <property type="entry name" value="Metal_Hydrolase"/>
</dbReference>
<evidence type="ECO:0000313" key="3">
    <source>
        <dbReference type="EnsemblMetazoa" id="Aqu2.1.41922_001"/>
    </source>
</evidence>
<dbReference type="KEGG" id="aqu:105315801"/>
<dbReference type="OMA" id="DWPVCLV"/>
<dbReference type="STRING" id="400682.A0A1X7VPC2"/>
<keyword evidence="4" id="KW-1185">Reference proteome</keyword>
<dbReference type="InterPro" id="IPR052350">
    <property type="entry name" value="Metallo-dep_Lactonases"/>
</dbReference>
<feature type="domain" description="Amidohydrolase-related" evidence="2">
    <location>
        <begin position="8"/>
        <end position="299"/>
    </location>
</feature>
<dbReference type="Pfam" id="PF04909">
    <property type="entry name" value="Amidohydro_2"/>
    <property type="match status" value="1"/>
</dbReference>
<dbReference type="SUPFAM" id="SSF51556">
    <property type="entry name" value="Metallo-dependent hydrolases"/>
    <property type="match status" value="1"/>
</dbReference>
<evidence type="ECO:0000259" key="2">
    <source>
        <dbReference type="Pfam" id="PF04909"/>
    </source>
</evidence>
<dbReference type="Gene3D" id="3.20.20.140">
    <property type="entry name" value="Metal-dependent hydrolases"/>
    <property type="match status" value="1"/>
</dbReference>
<dbReference type="AlphaFoldDB" id="A0A1X7VPC2"/>
<dbReference type="Proteomes" id="UP000007879">
    <property type="component" value="Unassembled WGS sequence"/>
</dbReference>
<dbReference type="EnsemblMetazoa" id="Aqu2.1.41922_001">
    <property type="protein sequence ID" value="Aqu2.1.41922_001"/>
    <property type="gene ID" value="Aqu2.1.41922"/>
</dbReference>
<dbReference type="PANTHER" id="PTHR43569">
    <property type="entry name" value="AMIDOHYDROLASE"/>
    <property type="match status" value="1"/>
</dbReference>
<dbReference type="PANTHER" id="PTHR43569:SF2">
    <property type="entry name" value="AMIDOHYDROLASE-RELATED DOMAIN-CONTAINING PROTEIN"/>
    <property type="match status" value="1"/>
</dbReference>
<name>A0A1X7VPC2_AMPQE</name>